<dbReference type="KEGG" id="pbi:103054270"/>
<dbReference type="InterPro" id="IPR041680">
    <property type="entry name" value="PH_8"/>
</dbReference>
<evidence type="ECO:0000259" key="3">
    <source>
        <dbReference type="PROSITE" id="PS50003"/>
    </source>
</evidence>
<gene>
    <name evidence="5" type="primary">LOC103054270</name>
</gene>
<feature type="non-terminal residue" evidence="5">
    <location>
        <position position="199"/>
    </location>
</feature>
<dbReference type="GeneID" id="103054270"/>
<sequence length="199" mass="20717">MEKAATAVQSAGDNVSAAAAAANSSGGGSNSSSRSSTRPTSAGSSPSSSASRGLSGRQGGAAAAAGGGAAWRKSRGRGGSLHATGHKAPAPRTEAVLEGALSKYTNLIQGWQSRYFILDFETGILQYFVNEQSKNQKPRGILSLAGAIVSLSDEAPNMLVVYSANGEMYKLRAGDTKERQYWVTQLRSCAKYHTENNLK</sequence>
<dbReference type="InterPro" id="IPR011993">
    <property type="entry name" value="PH-like_dom_sf"/>
</dbReference>
<dbReference type="InterPro" id="IPR001849">
    <property type="entry name" value="PH_domain"/>
</dbReference>
<keyword evidence="4" id="KW-1185">Reference proteome</keyword>
<evidence type="ECO:0000313" key="4">
    <source>
        <dbReference type="Proteomes" id="UP000695026"/>
    </source>
</evidence>
<comment type="similarity">
    <text evidence="1">Belongs to the OSBP family.</text>
</comment>
<dbReference type="SUPFAM" id="SSF50729">
    <property type="entry name" value="PH domain-like"/>
    <property type="match status" value="1"/>
</dbReference>
<evidence type="ECO:0000256" key="2">
    <source>
        <dbReference type="SAM" id="MobiDB-lite"/>
    </source>
</evidence>
<dbReference type="AlphaFoldDB" id="A0A9F2R7Y6"/>
<dbReference type="FunFam" id="2.30.29.30:FF:000278">
    <property type="entry name" value="Oxysterol-binding protein"/>
    <property type="match status" value="1"/>
</dbReference>
<name>A0A9F2R7Y6_PYTBI</name>
<dbReference type="OrthoDB" id="48057at2759"/>
<dbReference type="CDD" id="cd13291">
    <property type="entry name" value="PH_ORP10_ORP11"/>
    <property type="match status" value="1"/>
</dbReference>
<protein>
    <submittedName>
        <fullName evidence="5">Oxysterol-binding protein-related protein 10-like</fullName>
    </submittedName>
</protein>
<feature type="domain" description="PH" evidence="3">
    <location>
        <begin position="94"/>
        <end position="191"/>
    </location>
</feature>
<dbReference type="Pfam" id="PF15409">
    <property type="entry name" value="PH_8"/>
    <property type="match status" value="1"/>
</dbReference>
<dbReference type="Gene3D" id="2.30.29.30">
    <property type="entry name" value="Pleckstrin-homology domain (PH domain)/Phosphotyrosine-binding domain (PTB)"/>
    <property type="match status" value="1"/>
</dbReference>
<proteinExistence type="inferred from homology"/>
<organism evidence="4 5">
    <name type="scientific">Python bivittatus</name>
    <name type="common">Burmese python</name>
    <name type="synonym">Python molurus bivittatus</name>
    <dbReference type="NCBI Taxonomy" id="176946"/>
    <lineage>
        <taxon>Eukaryota</taxon>
        <taxon>Metazoa</taxon>
        <taxon>Chordata</taxon>
        <taxon>Craniata</taxon>
        <taxon>Vertebrata</taxon>
        <taxon>Euteleostomi</taxon>
        <taxon>Lepidosauria</taxon>
        <taxon>Squamata</taxon>
        <taxon>Bifurcata</taxon>
        <taxon>Unidentata</taxon>
        <taxon>Episquamata</taxon>
        <taxon>Toxicofera</taxon>
        <taxon>Serpentes</taxon>
        <taxon>Henophidia</taxon>
        <taxon>Pythonidae</taxon>
        <taxon>Python</taxon>
    </lineage>
</organism>
<dbReference type="Proteomes" id="UP000695026">
    <property type="component" value="Unplaced"/>
</dbReference>
<evidence type="ECO:0000256" key="1">
    <source>
        <dbReference type="ARBA" id="ARBA00008842"/>
    </source>
</evidence>
<accession>A0A9F2R7Y6</accession>
<evidence type="ECO:0000313" key="5">
    <source>
        <dbReference type="RefSeq" id="XP_007438825.1"/>
    </source>
</evidence>
<feature type="region of interest" description="Disordered" evidence="2">
    <location>
        <begin position="1"/>
        <end position="91"/>
    </location>
</feature>
<reference evidence="5" key="1">
    <citation type="submission" date="2025-08" db="UniProtKB">
        <authorList>
            <consortium name="RefSeq"/>
        </authorList>
    </citation>
    <scope>IDENTIFICATION</scope>
    <source>
        <tissue evidence="5">Liver</tissue>
    </source>
</reference>
<feature type="compositionally biased region" description="Low complexity" evidence="2">
    <location>
        <begin position="10"/>
        <end position="64"/>
    </location>
</feature>
<dbReference type="GO" id="GO:0006869">
    <property type="term" value="P:lipid transport"/>
    <property type="evidence" value="ECO:0007669"/>
    <property type="project" value="UniProtKB-ARBA"/>
</dbReference>
<dbReference type="RefSeq" id="XP_007438825.1">
    <property type="nucleotide sequence ID" value="XM_007438763.1"/>
</dbReference>
<dbReference type="SMART" id="SM00233">
    <property type="entry name" value="PH"/>
    <property type="match status" value="1"/>
</dbReference>
<dbReference type="PROSITE" id="PS50003">
    <property type="entry name" value="PH_DOMAIN"/>
    <property type="match status" value="1"/>
</dbReference>